<feature type="transmembrane region" description="Helical" evidence="1">
    <location>
        <begin position="117"/>
        <end position="135"/>
    </location>
</feature>
<evidence type="ECO:0000313" key="4">
    <source>
        <dbReference type="Proteomes" id="UP000006023"/>
    </source>
</evidence>
<feature type="domain" description="DUF7802" evidence="2">
    <location>
        <begin position="39"/>
        <end position="220"/>
    </location>
</feature>
<feature type="transmembrane region" description="Helical" evidence="1">
    <location>
        <begin position="38"/>
        <end position="59"/>
    </location>
</feature>
<dbReference type="PANTHER" id="PTHR35982">
    <property type="entry name" value="AGAP005361-PA"/>
    <property type="match status" value="1"/>
</dbReference>
<name>G7GPV2_9ACTN</name>
<feature type="transmembrane region" description="Helical" evidence="1">
    <location>
        <begin position="262"/>
        <end position="282"/>
    </location>
</feature>
<sequence>MSGPCPADFASMARGLGFSCADVKPVLHLRNPAYLENWTLPVVELLIVSLAIAAAVHAFRRWRAGDVTPAALWLGSVVYLLVMEPPVYFPAQFGIEDRLSIAFVHNVFTVEFLFDRMPLYIVCLYPAMAVLAYEAVRSLGVFRSRGLLVGSVCVGFVHHCLYEIFDQIGPQLLWWVWNPKEKNIAAVIGSVPVASVFMFATVGPAALTFLVRTLVTTKADRGGWPIAGGIVLSGVLTTVAVLVAGAPGILAGMIGGDPDTTAQTVVMMLFVAAFAVTAFIVLPARWRHNQASDDPGDDAARRYVVPAMGVYLLVFAILWAWEIPGLLAGSVDNRLAGNLPYTLTCFVLSLAMVVAVATGGRRGAVGEREPEEELV</sequence>
<feature type="transmembrane region" description="Helical" evidence="1">
    <location>
        <begin position="303"/>
        <end position="321"/>
    </location>
</feature>
<evidence type="ECO:0000256" key="1">
    <source>
        <dbReference type="SAM" id="Phobius"/>
    </source>
</evidence>
<feature type="transmembrane region" description="Helical" evidence="1">
    <location>
        <begin position="185"/>
        <end position="211"/>
    </location>
</feature>
<keyword evidence="1" id="KW-0472">Membrane</keyword>
<dbReference type="STRING" id="1075090.GOAMR_40_01170"/>
<dbReference type="Pfam" id="PF25085">
    <property type="entry name" value="DUF7802"/>
    <property type="match status" value="1"/>
</dbReference>
<feature type="transmembrane region" description="Helical" evidence="1">
    <location>
        <begin position="147"/>
        <end position="165"/>
    </location>
</feature>
<keyword evidence="1" id="KW-1133">Transmembrane helix</keyword>
<feature type="transmembrane region" description="Helical" evidence="1">
    <location>
        <begin position="223"/>
        <end position="250"/>
    </location>
</feature>
<dbReference type="AlphaFoldDB" id="G7GPV2"/>
<feature type="transmembrane region" description="Helical" evidence="1">
    <location>
        <begin position="341"/>
        <end position="360"/>
    </location>
</feature>
<protein>
    <recommendedName>
        <fullName evidence="2">DUF7802 domain-containing protein</fullName>
    </recommendedName>
</protein>
<dbReference type="EMBL" id="BAED01000040">
    <property type="protein sequence ID" value="GAB05627.1"/>
    <property type="molecule type" value="Genomic_DNA"/>
</dbReference>
<dbReference type="Proteomes" id="UP000006023">
    <property type="component" value="Unassembled WGS sequence"/>
</dbReference>
<evidence type="ECO:0000259" key="2">
    <source>
        <dbReference type="Pfam" id="PF25085"/>
    </source>
</evidence>
<evidence type="ECO:0000313" key="3">
    <source>
        <dbReference type="EMBL" id="GAB05627.1"/>
    </source>
</evidence>
<reference evidence="3 4" key="1">
    <citation type="submission" date="2011-11" db="EMBL/GenBank/DDBJ databases">
        <title>Whole genome shotgun sequence of Gordonia amarae NBRC 15530.</title>
        <authorList>
            <person name="Takarada H."/>
            <person name="Hosoyama A."/>
            <person name="Tsuchikane K."/>
            <person name="Katsumata H."/>
            <person name="Yamazaki S."/>
            <person name="Fujita N."/>
        </authorList>
    </citation>
    <scope>NUCLEOTIDE SEQUENCE [LARGE SCALE GENOMIC DNA]</scope>
    <source>
        <strain evidence="3 4">NBRC 15530</strain>
    </source>
</reference>
<accession>G7GPV2</accession>
<dbReference type="PANTHER" id="PTHR35982:SF1">
    <property type="entry name" value="SPIROCYCLASE, AVEC FAMILY"/>
    <property type="match status" value="1"/>
</dbReference>
<keyword evidence="1" id="KW-0812">Transmembrane</keyword>
<dbReference type="InterPro" id="IPR056704">
    <property type="entry name" value="DUF7802"/>
</dbReference>
<feature type="transmembrane region" description="Helical" evidence="1">
    <location>
        <begin position="71"/>
        <end position="89"/>
    </location>
</feature>
<proteinExistence type="predicted"/>
<comment type="caution">
    <text evidence="3">The sequence shown here is derived from an EMBL/GenBank/DDBJ whole genome shotgun (WGS) entry which is preliminary data.</text>
</comment>
<keyword evidence="4" id="KW-1185">Reference proteome</keyword>
<gene>
    <name evidence="3" type="ORF">GOAMR_40_01170</name>
</gene>
<dbReference type="eggNOG" id="ENOG502ZA9F">
    <property type="taxonomic scope" value="Bacteria"/>
</dbReference>
<organism evidence="3 4">
    <name type="scientific">Gordonia amarae NBRC 15530</name>
    <dbReference type="NCBI Taxonomy" id="1075090"/>
    <lineage>
        <taxon>Bacteria</taxon>
        <taxon>Bacillati</taxon>
        <taxon>Actinomycetota</taxon>
        <taxon>Actinomycetes</taxon>
        <taxon>Mycobacteriales</taxon>
        <taxon>Gordoniaceae</taxon>
        <taxon>Gordonia</taxon>
    </lineage>
</organism>